<proteinExistence type="inferred from homology"/>
<dbReference type="EMBL" id="MU865957">
    <property type="protein sequence ID" value="KAK4446401.1"/>
    <property type="molecule type" value="Genomic_DNA"/>
</dbReference>
<feature type="compositionally biased region" description="Polar residues" evidence="8">
    <location>
        <begin position="280"/>
        <end position="294"/>
    </location>
</feature>
<accession>A0AAV9GFG9</accession>
<reference evidence="11" key="1">
    <citation type="journal article" date="2023" name="Mol. Phylogenet. Evol.">
        <title>Genome-scale phylogeny and comparative genomics of the fungal order Sordariales.</title>
        <authorList>
            <person name="Hensen N."/>
            <person name="Bonometti L."/>
            <person name="Westerberg I."/>
            <person name="Brannstrom I.O."/>
            <person name="Guillou S."/>
            <person name="Cros-Aarteil S."/>
            <person name="Calhoun S."/>
            <person name="Haridas S."/>
            <person name="Kuo A."/>
            <person name="Mondo S."/>
            <person name="Pangilinan J."/>
            <person name="Riley R."/>
            <person name="LaButti K."/>
            <person name="Andreopoulos B."/>
            <person name="Lipzen A."/>
            <person name="Chen C."/>
            <person name="Yan M."/>
            <person name="Daum C."/>
            <person name="Ng V."/>
            <person name="Clum A."/>
            <person name="Steindorff A."/>
            <person name="Ohm R.A."/>
            <person name="Martin F."/>
            <person name="Silar P."/>
            <person name="Natvig D.O."/>
            <person name="Lalanne C."/>
            <person name="Gautier V."/>
            <person name="Ament-Velasquez S.L."/>
            <person name="Kruys A."/>
            <person name="Hutchinson M.I."/>
            <person name="Powell A.J."/>
            <person name="Barry K."/>
            <person name="Miller A.N."/>
            <person name="Grigoriev I.V."/>
            <person name="Debuchy R."/>
            <person name="Gladieux P."/>
            <person name="Hiltunen Thoren M."/>
            <person name="Johannesson H."/>
        </authorList>
    </citation>
    <scope>NUCLEOTIDE SEQUENCE</scope>
    <source>
        <strain evidence="11">PSN243</strain>
    </source>
</reference>
<keyword evidence="2" id="KW-0227">DNA damage</keyword>
<dbReference type="InterPro" id="IPR053829">
    <property type="entry name" value="XLF-like_CC"/>
</dbReference>
<comment type="subcellular location">
    <subcellularLocation>
        <location evidence="1">Nucleus</location>
    </subcellularLocation>
</comment>
<evidence type="ECO:0000313" key="11">
    <source>
        <dbReference type="EMBL" id="KAK4446401.1"/>
    </source>
</evidence>
<dbReference type="Gene3D" id="2.170.210.10">
    <property type="entry name" value="DNA double-strand break repair and VJ recombination XRCC4, N-terminal"/>
    <property type="match status" value="1"/>
</dbReference>
<evidence type="ECO:0000256" key="5">
    <source>
        <dbReference type="ARBA" id="ARBA00023242"/>
    </source>
</evidence>
<feature type="compositionally biased region" description="Polar residues" evidence="8">
    <location>
        <begin position="301"/>
        <end position="311"/>
    </location>
</feature>
<evidence type="ECO:0000256" key="2">
    <source>
        <dbReference type="ARBA" id="ARBA00022763"/>
    </source>
</evidence>
<dbReference type="InterPro" id="IPR015381">
    <property type="entry name" value="XLF-like_N"/>
</dbReference>
<dbReference type="GO" id="GO:0006303">
    <property type="term" value="P:double-strand break repair via nonhomologous end joining"/>
    <property type="evidence" value="ECO:0007669"/>
    <property type="project" value="UniProtKB-ARBA"/>
</dbReference>
<evidence type="ECO:0000256" key="8">
    <source>
        <dbReference type="SAM" id="MobiDB-lite"/>
    </source>
</evidence>
<protein>
    <recommendedName>
        <fullName evidence="7">Non-homologous end-joining factor 1</fullName>
    </recommendedName>
</protein>
<evidence type="ECO:0000256" key="6">
    <source>
        <dbReference type="ARBA" id="ARBA00025747"/>
    </source>
</evidence>
<feature type="compositionally biased region" description="Basic and acidic residues" evidence="8">
    <location>
        <begin position="402"/>
        <end position="413"/>
    </location>
</feature>
<keyword evidence="12" id="KW-1185">Reference proteome</keyword>
<feature type="compositionally biased region" description="Basic and acidic residues" evidence="8">
    <location>
        <begin position="499"/>
        <end position="521"/>
    </location>
</feature>
<feature type="compositionally biased region" description="Polar residues" evidence="8">
    <location>
        <begin position="390"/>
        <end position="399"/>
    </location>
</feature>
<feature type="compositionally biased region" description="Acidic residues" evidence="8">
    <location>
        <begin position="324"/>
        <end position="336"/>
    </location>
</feature>
<feature type="domain" description="XLF-like coiled-coil region" evidence="10">
    <location>
        <begin position="129"/>
        <end position="181"/>
    </location>
</feature>
<organism evidence="11 12">
    <name type="scientific">Podospora aff. communis PSN243</name>
    <dbReference type="NCBI Taxonomy" id="3040156"/>
    <lineage>
        <taxon>Eukaryota</taxon>
        <taxon>Fungi</taxon>
        <taxon>Dikarya</taxon>
        <taxon>Ascomycota</taxon>
        <taxon>Pezizomycotina</taxon>
        <taxon>Sordariomycetes</taxon>
        <taxon>Sordariomycetidae</taxon>
        <taxon>Sordariales</taxon>
        <taxon>Podosporaceae</taxon>
        <taxon>Podospora</taxon>
    </lineage>
</organism>
<feature type="domain" description="XLF-like N-terminal" evidence="9">
    <location>
        <begin position="7"/>
        <end position="127"/>
    </location>
</feature>
<evidence type="ECO:0000256" key="7">
    <source>
        <dbReference type="ARBA" id="ARBA00044529"/>
    </source>
</evidence>
<comment type="similarity">
    <text evidence="6">Belongs to the XRCC4-XLF family. XLF subfamily.</text>
</comment>
<dbReference type="Pfam" id="PF21928">
    <property type="entry name" value="XLF_CC"/>
    <property type="match status" value="1"/>
</dbReference>
<comment type="caution">
    <text evidence="11">The sequence shown here is derived from an EMBL/GenBank/DDBJ whole genome shotgun (WGS) entry which is preliminary data.</text>
</comment>
<dbReference type="PANTHER" id="PTHR32235:SF1">
    <property type="entry name" value="NON-HOMOLOGOUS END-JOINING FACTOR 1"/>
    <property type="match status" value="1"/>
</dbReference>
<dbReference type="PANTHER" id="PTHR32235">
    <property type="entry name" value="NON-HOMOLOGOUS END-JOINING FACTOR 1"/>
    <property type="match status" value="1"/>
</dbReference>
<feature type="region of interest" description="Disordered" evidence="8">
    <location>
        <begin position="271"/>
        <end position="534"/>
    </location>
</feature>
<dbReference type="InterPro" id="IPR038051">
    <property type="entry name" value="XRCC4-like_N_sf"/>
</dbReference>
<dbReference type="CDD" id="cd22285">
    <property type="entry name" value="HD_XLF_N"/>
    <property type="match status" value="1"/>
</dbReference>
<sequence>MSAHPQWRLLPGTVPGIPTLLVSTSFTAESYKIQITDLANLWGESLDRKHIIKRGLVEDTSIDPTDGPDQLRKMTELIRAAFDPEDVENSNTSLSIGHDKDDVLLINVTCVLPKPLKPFKWPMQLSKYPHTSIATELVLPLIMAYETRARQINLLVTALREKDGVITRLVDKLEATGMGLEHVFSALSGKRKMDRAVAEKKVKGLAPFSEADFRREAGEPQVPAATTGISSILDEVFGGTGLSYIPDTELEASSTLGDWWTSLGKGKAVALAERPKESKTGTPLTTQTARGSSSGDEDEFQVQTTPPNLSSSRKRGGDTRSDVVDDDGTSDGEDDTMSSHKVSPTTRSHNVKSSGARVGALGVHRQPQPKPASSSPRMTPPRKLPASHGRATSTAGSETASDDDHGERPERSSSPRSPPKATQRRGGLGRIGGKSKDVVDPARPPSPTISNNADTPPKKHKLGVIGKKVDATPSPRASGSGEGPRGRSRSPSGNTNVEPPRETSQERADRKRAELQKDLQRKAAAGPAKKKRKF</sequence>
<dbReference type="GO" id="GO:0032807">
    <property type="term" value="C:DNA ligase IV complex"/>
    <property type="evidence" value="ECO:0007669"/>
    <property type="project" value="TreeGrafter"/>
</dbReference>
<feature type="compositionally biased region" description="Polar residues" evidence="8">
    <location>
        <begin position="339"/>
        <end position="353"/>
    </location>
</feature>
<name>A0AAV9GFG9_9PEZI</name>
<evidence type="ECO:0000256" key="1">
    <source>
        <dbReference type="ARBA" id="ARBA00004123"/>
    </source>
</evidence>
<evidence type="ECO:0000256" key="4">
    <source>
        <dbReference type="ARBA" id="ARBA00023204"/>
    </source>
</evidence>
<keyword evidence="5" id="KW-0539">Nucleus</keyword>
<dbReference type="Proteomes" id="UP001321760">
    <property type="component" value="Unassembled WGS sequence"/>
</dbReference>
<gene>
    <name evidence="11" type="ORF">QBC34DRAFT_150103</name>
</gene>
<keyword evidence="3" id="KW-0238">DNA-binding</keyword>
<dbReference type="Pfam" id="PF09302">
    <property type="entry name" value="XLF"/>
    <property type="match status" value="1"/>
</dbReference>
<dbReference type="AlphaFoldDB" id="A0AAV9GFG9"/>
<evidence type="ECO:0000259" key="9">
    <source>
        <dbReference type="Pfam" id="PF09302"/>
    </source>
</evidence>
<dbReference type="GO" id="GO:0045027">
    <property type="term" value="F:DNA end binding"/>
    <property type="evidence" value="ECO:0007669"/>
    <property type="project" value="TreeGrafter"/>
</dbReference>
<evidence type="ECO:0000313" key="12">
    <source>
        <dbReference type="Proteomes" id="UP001321760"/>
    </source>
</evidence>
<dbReference type="InterPro" id="IPR052287">
    <property type="entry name" value="NHEJ_factor"/>
</dbReference>
<keyword evidence="4" id="KW-0234">DNA repair</keyword>
<evidence type="ECO:0000256" key="3">
    <source>
        <dbReference type="ARBA" id="ARBA00023125"/>
    </source>
</evidence>
<reference evidence="11" key="2">
    <citation type="submission" date="2023-05" db="EMBL/GenBank/DDBJ databases">
        <authorList>
            <consortium name="Lawrence Berkeley National Laboratory"/>
            <person name="Steindorff A."/>
            <person name="Hensen N."/>
            <person name="Bonometti L."/>
            <person name="Westerberg I."/>
            <person name="Brannstrom I.O."/>
            <person name="Guillou S."/>
            <person name="Cros-Aarteil S."/>
            <person name="Calhoun S."/>
            <person name="Haridas S."/>
            <person name="Kuo A."/>
            <person name="Mondo S."/>
            <person name="Pangilinan J."/>
            <person name="Riley R."/>
            <person name="Labutti K."/>
            <person name="Andreopoulos B."/>
            <person name="Lipzen A."/>
            <person name="Chen C."/>
            <person name="Yanf M."/>
            <person name="Daum C."/>
            <person name="Ng V."/>
            <person name="Clum A."/>
            <person name="Ohm R."/>
            <person name="Martin F."/>
            <person name="Silar P."/>
            <person name="Natvig D."/>
            <person name="Lalanne C."/>
            <person name="Gautier V."/>
            <person name="Ament-Velasquez S.L."/>
            <person name="Kruys A."/>
            <person name="Hutchinson M.I."/>
            <person name="Powell A.J."/>
            <person name="Barry K."/>
            <person name="Miller A.N."/>
            <person name="Grigoriev I.V."/>
            <person name="Debuchy R."/>
            <person name="Gladieux P."/>
            <person name="Thoren M.H."/>
            <person name="Johannesson H."/>
        </authorList>
    </citation>
    <scope>NUCLEOTIDE SEQUENCE</scope>
    <source>
        <strain evidence="11">PSN243</strain>
    </source>
</reference>
<evidence type="ECO:0000259" key="10">
    <source>
        <dbReference type="Pfam" id="PF21928"/>
    </source>
</evidence>